<name>A0A8X6XL59_9ARAC</name>
<accession>A0A8X6XL59</accession>
<organism evidence="1 2">
    <name type="scientific">Trichonephila inaurata madagascariensis</name>
    <dbReference type="NCBI Taxonomy" id="2747483"/>
    <lineage>
        <taxon>Eukaryota</taxon>
        <taxon>Metazoa</taxon>
        <taxon>Ecdysozoa</taxon>
        <taxon>Arthropoda</taxon>
        <taxon>Chelicerata</taxon>
        <taxon>Arachnida</taxon>
        <taxon>Araneae</taxon>
        <taxon>Araneomorphae</taxon>
        <taxon>Entelegynae</taxon>
        <taxon>Araneoidea</taxon>
        <taxon>Nephilidae</taxon>
        <taxon>Trichonephila</taxon>
        <taxon>Trichonephila inaurata</taxon>
    </lineage>
</organism>
<comment type="caution">
    <text evidence="1">The sequence shown here is derived from an EMBL/GenBank/DDBJ whole genome shotgun (WGS) entry which is preliminary data.</text>
</comment>
<sequence length="272" mass="30141">MSLPKCKWLKIEVSLRKRVKEATEENQRLKSLCNPKDLKPSFSEGIKSGRWKYGEDDSCITSGWEAARLERTGVQNHYNKRSNLNNNSHFRNWVFAPRKPSVAVSSATDIVGGAKLVNGHLCWKGTSKLSNSNCHLSVSEDISSICTEFDPLSDDNPSCENFVDSLNLSIPLKPTQVAISQLSSIGDSLHSNSLDNGCSSSPVIYQNTRKVSNARSVDGIRELLLENGYCKKLSPPQYGQSSVAPVVLQKSGRHLPVNIMNCMHERSDYSLL</sequence>
<keyword evidence="2" id="KW-1185">Reference proteome</keyword>
<reference evidence="1" key="1">
    <citation type="submission" date="2020-08" db="EMBL/GenBank/DDBJ databases">
        <title>Multicomponent nature underlies the extraordinary mechanical properties of spider dragline silk.</title>
        <authorList>
            <person name="Kono N."/>
            <person name="Nakamura H."/>
            <person name="Mori M."/>
            <person name="Yoshida Y."/>
            <person name="Ohtoshi R."/>
            <person name="Malay A.D."/>
            <person name="Moran D.A.P."/>
            <person name="Tomita M."/>
            <person name="Numata K."/>
            <person name="Arakawa K."/>
        </authorList>
    </citation>
    <scope>NUCLEOTIDE SEQUENCE</scope>
</reference>
<evidence type="ECO:0000313" key="2">
    <source>
        <dbReference type="Proteomes" id="UP000886998"/>
    </source>
</evidence>
<protein>
    <submittedName>
        <fullName evidence="1">Uncharacterized protein</fullName>
    </submittedName>
</protein>
<dbReference type="AlphaFoldDB" id="A0A8X6XL59"/>
<evidence type="ECO:0000313" key="1">
    <source>
        <dbReference type="EMBL" id="GFY55254.1"/>
    </source>
</evidence>
<dbReference type="OrthoDB" id="6424548at2759"/>
<gene>
    <name evidence="1" type="primary">X975_17368</name>
    <name evidence="1" type="ORF">TNIN_142011</name>
</gene>
<dbReference type="EMBL" id="BMAV01010271">
    <property type="protein sequence ID" value="GFY55254.1"/>
    <property type="molecule type" value="Genomic_DNA"/>
</dbReference>
<dbReference type="Proteomes" id="UP000886998">
    <property type="component" value="Unassembled WGS sequence"/>
</dbReference>
<proteinExistence type="predicted"/>